<dbReference type="RefSeq" id="WP_009020306.1">
    <property type="nucleotide sequence ID" value="NZ_DS999411.1"/>
</dbReference>
<dbReference type="InterPro" id="IPR013549">
    <property type="entry name" value="DUF1731"/>
</dbReference>
<feature type="domain" description="DUF1731" evidence="3">
    <location>
        <begin position="244"/>
        <end position="291"/>
    </location>
</feature>
<dbReference type="Proteomes" id="UP000004699">
    <property type="component" value="Unassembled WGS sequence"/>
</dbReference>
<dbReference type="Pfam" id="PF08338">
    <property type="entry name" value="DUF1731"/>
    <property type="match status" value="1"/>
</dbReference>
<accession>B8KQQ4</accession>
<proteinExistence type="inferred from homology"/>
<dbReference type="OrthoDB" id="9801773at2"/>
<dbReference type="AlphaFoldDB" id="B8KQQ4"/>
<name>B8KQQ4_9GAMM</name>
<evidence type="ECO:0000313" key="4">
    <source>
        <dbReference type="EMBL" id="EED35560.1"/>
    </source>
</evidence>
<dbReference type="NCBIfam" id="TIGR01777">
    <property type="entry name" value="yfcH"/>
    <property type="match status" value="1"/>
</dbReference>
<dbReference type="STRING" id="565045.NOR51B_1506"/>
<reference evidence="5" key="1">
    <citation type="journal article" date="2013" name="BMC Microbiol.">
        <title>Taxonomy and evolution of bacteriochlorophyll a-containing members of the OM60/NOR5 clade of marine gammaproteobacteria: description of Luminiphilus syltensis gen. nov., sp. nov., reclassification of Haliea rubra as Pseudohaliea rubra gen. nov., comb. nov., and emendation of Chromatocurvus halotolerans.</title>
        <authorList>
            <person name="Spring S."/>
            <person name="Riedel T."/>
            <person name="Sproer C."/>
            <person name="Yan S."/>
            <person name="Harder J."/>
            <person name="Fuchs B.M."/>
        </authorList>
    </citation>
    <scope>NUCLEOTIDE SEQUENCE [LARGE SCALE GENOMIC DNA]</scope>
    <source>
        <strain evidence="5">NOR51-B</strain>
    </source>
</reference>
<protein>
    <recommendedName>
        <fullName evidence="6">TIGR01777 family protein</fullName>
    </recommendedName>
</protein>
<dbReference type="Pfam" id="PF01370">
    <property type="entry name" value="Epimerase"/>
    <property type="match status" value="1"/>
</dbReference>
<keyword evidence="5" id="KW-1185">Reference proteome</keyword>
<evidence type="ECO:0000313" key="5">
    <source>
        <dbReference type="Proteomes" id="UP000004699"/>
    </source>
</evidence>
<gene>
    <name evidence="4" type="ORF">NOR51B_1506</name>
</gene>
<evidence type="ECO:0000259" key="2">
    <source>
        <dbReference type="Pfam" id="PF01370"/>
    </source>
</evidence>
<organism evidence="4 5">
    <name type="scientific">Luminiphilus syltensis NOR5-1B</name>
    <dbReference type="NCBI Taxonomy" id="565045"/>
    <lineage>
        <taxon>Bacteria</taxon>
        <taxon>Pseudomonadati</taxon>
        <taxon>Pseudomonadota</taxon>
        <taxon>Gammaproteobacteria</taxon>
        <taxon>Cellvibrionales</taxon>
        <taxon>Halieaceae</taxon>
        <taxon>Luminiphilus</taxon>
    </lineage>
</organism>
<dbReference type="eggNOG" id="COG1090">
    <property type="taxonomic scope" value="Bacteria"/>
</dbReference>
<dbReference type="PANTHER" id="PTHR11092">
    <property type="entry name" value="SUGAR NUCLEOTIDE EPIMERASE RELATED"/>
    <property type="match status" value="1"/>
</dbReference>
<feature type="domain" description="NAD-dependent epimerase/dehydratase" evidence="2">
    <location>
        <begin position="4"/>
        <end position="216"/>
    </location>
</feature>
<dbReference type="Gene3D" id="3.40.50.720">
    <property type="entry name" value="NAD(P)-binding Rossmann-like Domain"/>
    <property type="match status" value="1"/>
</dbReference>
<evidence type="ECO:0000259" key="3">
    <source>
        <dbReference type="Pfam" id="PF08338"/>
    </source>
</evidence>
<dbReference type="PANTHER" id="PTHR11092:SF0">
    <property type="entry name" value="EPIMERASE FAMILY PROTEIN SDR39U1"/>
    <property type="match status" value="1"/>
</dbReference>
<evidence type="ECO:0000256" key="1">
    <source>
        <dbReference type="ARBA" id="ARBA00009353"/>
    </source>
</evidence>
<dbReference type="SUPFAM" id="SSF51735">
    <property type="entry name" value="NAD(P)-binding Rossmann-fold domains"/>
    <property type="match status" value="1"/>
</dbReference>
<dbReference type="HOGENOM" id="CLU_047373_0_2_6"/>
<comment type="similarity">
    <text evidence="1">Belongs to the NAD(P)-dependent epimerase/dehydratase family. SDR39U1 subfamily.</text>
</comment>
<dbReference type="InterPro" id="IPR036291">
    <property type="entry name" value="NAD(P)-bd_dom_sf"/>
</dbReference>
<dbReference type="InterPro" id="IPR010099">
    <property type="entry name" value="SDR39U1"/>
</dbReference>
<sequence>MHLLVTGGTGFIGSALVPALCASNHTVTVLSRASRADTPDVRYVKSLDAIDNHVDAVINLAGASLADHRWTARYKQEIIASRVDLTRDLTAWMERQDQPPAVLINGSAIGYYGASQSAIFDETSPRGEGFSASLCDDWESAARRASSFGTRVVLLRLGVVFDQGGGALQPMLRSFRFGVGSWLGSGQQWLSWVHRRDVVNAIELLLNDPAARGPFNVTAPKAVTHQQFAQTVGRFKPTLFNMGIPGAVMRLVLGQMADELLLTGQKVVPTALEQRGFAFEFPTLDAALADILDR</sequence>
<evidence type="ECO:0008006" key="6">
    <source>
        <dbReference type="Google" id="ProtNLM"/>
    </source>
</evidence>
<dbReference type="InterPro" id="IPR001509">
    <property type="entry name" value="Epimerase_deHydtase"/>
</dbReference>
<dbReference type="CDD" id="cd05242">
    <property type="entry name" value="SDR_a8"/>
    <property type="match status" value="1"/>
</dbReference>
<dbReference type="EMBL" id="DS999411">
    <property type="protein sequence ID" value="EED35560.1"/>
    <property type="molecule type" value="Genomic_DNA"/>
</dbReference>